<dbReference type="AlphaFoldDB" id="A0A1E3ADZ8"/>
<dbReference type="GO" id="GO:0015074">
    <property type="term" value="P:DNA integration"/>
    <property type="evidence" value="ECO:0007669"/>
    <property type="project" value="UniProtKB-KW"/>
</dbReference>
<dbReference type="GO" id="GO:0006310">
    <property type="term" value="P:DNA recombination"/>
    <property type="evidence" value="ECO:0007669"/>
    <property type="project" value="UniProtKB-KW"/>
</dbReference>
<dbReference type="InterPro" id="IPR002104">
    <property type="entry name" value="Integrase_catalytic"/>
</dbReference>
<evidence type="ECO:0000256" key="6">
    <source>
        <dbReference type="PROSITE-ProRule" id="PRU01248"/>
    </source>
</evidence>
<evidence type="ECO:0000259" key="9">
    <source>
        <dbReference type="PROSITE" id="PS51900"/>
    </source>
</evidence>
<dbReference type="InterPro" id="IPR050090">
    <property type="entry name" value="Tyrosine_recombinase_XerCD"/>
</dbReference>
<dbReference type="Pfam" id="PF02899">
    <property type="entry name" value="Phage_int_SAM_1"/>
    <property type="match status" value="1"/>
</dbReference>
<dbReference type="InterPro" id="IPR013762">
    <property type="entry name" value="Integrase-like_cat_sf"/>
</dbReference>
<dbReference type="PATRIC" id="fig|1432052.4.peg.3155"/>
<proteinExistence type="inferred from homology"/>
<name>A0A1E3ADZ8_9FIRM</name>
<dbReference type="Gene3D" id="1.10.150.130">
    <property type="match status" value="1"/>
</dbReference>
<reference evidence="10 11" key="1">
    <citation type="submission" date="2016-07" db="EMBL/GenBank/DDBJ databases">
        <title>Characterization of isolates of Eisenbergiella tayi derived from blood cultures, using whole genome sequencing.</title>
        <authorList>
            <person name="Burdz T."/>
            <person name="Wiebe D."/>
            <person name="Huynh C."/>
            <person name="Bernard K."/>
        </authorList>
    </citation>
    <scope>NUCLEOTIDE SEQUENCE [LARGE SCALE GENOMIC DNA]</scope>
    <source>
        <strain evidence="10 11">NML 110608</strain>
    </source>
</reference>
<evidence type="ECO:0000256" key="7">
    <source>
        <dbReference type="SAM" id="Coils"/>
    </source>
</evidence>
<dbReference type="PROSITE" id="PS51900">
    <property type="entry name" value="CB"/>
    <property type="match status" value="1"/>
</dbReference>
<dbReference type="Pfam" id="PF00589">
    <property type="entry name" value="Phage_integrase"/>
    <property type="match status" value="1"/>
</dbReference>
<dbReference type="PANTHER" id="PTHR30349">
    <property type="entry name" value="PHAGE INTEGRASE-RELATED"/>
    <property type="match status" value="1"/>
</dbReference>
<feature type="domain" description="Tyr recombinase" evidence="8">
    <location>
        <begin position="101"/>
        <end position="275"/>
    </location>
</feature>
<organism evidence="10 11">
    <name type="scientific">Eisenbergiella tayi</name>
    <dbReference type="NCBI Taxonomy" id="1432052"/>
    <lineage>
        <taxon>Bacteria</taxon>
        <taxon>Bacillati</taxon>
        <taxon>Bacillota</taxon>
        <taxon>Clostridia</taxon>
        <taxon>Lachnospirales</taxon>
        <taxon>Lachnospiraceae</taxon>
        <taxon>Eisenbergiella</taxon>
    </lineage>
</organism>
<dbReference type="PANTHER" id="PTHR30349:SF89">
    <property type="entry name" value="INTEGRASE_RECOMBINASE"/>
    <property type="match status" value="1"/>
</dbReference>
<dbReference type="Gene3D" id="1.10.443.10">
    <property type="entry name" value="Intergrase catalytic core"/>
    <property type="match status" value="1"/>
</dbReference>
<dbReference type="InterPro" id="IPR044068">
    <property type="entry name" value="CB"/>
</dbReference>
<keyword evidence="7" id="KW-0175">Coiled coil</keyword>
<evidence type="ECO:0000256" key="5">
    <source>
        <dbReference type="ARBA" id="ARBA00023172"/>
    </source>
</evidence>
<dbReference type="RefSeq" id="WP_069152707.1">
    <property type="nucleotide sequence ID" value="NZ_MCGH01000002.1"/>
</dbReference>
<evidence type="ECO:0000256" key="2">
    <source>
        <dbReference type="ARBA" id="ARBA00008857"/>
    </source>
</evidence>
<evidence type="ECO:0000313" key="11">
    <source>
        <dbReference type="Proteomes" id="UP000094067"/>
    </source>
</evidence>
<keyword evidence="3" id="KW-0229">DNA integration</keyword>
<evidence type="ECO:0000256" key="4">
    <source>
        <dbReference type="ARBA" id="ARBA00023125"/>
    </source>
</evidence>
<sequence>MDMEITKQDYLKRYKEELLINEKSKATIEKYVSEVKLLLDFLENHERSKASILEYREALRKNYQARTVNGKLAAVHSFLQFIDKSEWKVKFLKIQRRAFAEESRELTEKEYRKLLETAKSKKENRLYYLMLTLGGTGIRISELQYITLEAVKRGKAEIDMKGKCRIILIPKGLKEKLLSYASQVGIQNGYLFKSRNGKPLNRSNIWRELKRLCEDALVNPNKVFPHNFRHLFAKCYYAIEKDIAHLADILGHSSVETTRCYIAVSLKEHEETLTKLQLII</sequence>
<dbReference type="InterPro" id="IPR010998">
    <property type="entry name" value="Integrase_recombinase_N"/>
</dbReference>
<dbReference type="Proteomes" id="UP000094067">
    <property type="component" value="Unassembled WGS sequence"/>
</dbReference>
<comment type="caution">
    <text evidence="10">The sequence shown here is derived from an EMBL/GenBank/DDBJ whole genome shotgun (WGS) entry which is preliminary data.</text>
</comment>
<evidence type="ECO:0000256" key="1">
    <source>
        <dbReference type="ARBA" id="ARBA00003283"/>
    </source>
</evidence>
<comment type="similarity">
    <text evidence="2">Belongs to the 'phage' integrase family.</text>
</comment>
<evidence type="ECO:0000256" key="3">
    <source>
        <dbReference type="ARBA" id="ARBA00022908"/>
    </source>
</evidence>
<dbReference type="PROSITE" id="PS51898">
    <property type="entry name" value="TYR_RECOMBINASE"/>
    <property type="match status" value="1"/>
</dbReference>
<dbReference type="InterPro" id="IPR011010">
    <property type="entry name" value="DNA_brk_join_enz"/>
</dbReference>
<keyword evidence="4 6" id="KW-0238">DNA-binding</keyword>
<evidence type="ECO:0000259" key="8">
    <source>
        <dbReference type="PROSITE" id="PS51898"/>
    </source>
</evidence>
<dbReference type="GO" id="GO:0003677">
    <property type="term" value="F:DNA binding"/>
    <property type="evidence" value="ECO:0007669"/>
    <property type="project" value="UniProtKB-UniRule"/>
</dbReference>
<dbReference type="SUPFAM" id="SSF56349">
    <property type="entry name" value="DNA breaking-rejoining enzymes"/>
    <property type="match status" value="1"/>
</dbReference>
<accession>A0A1E3ADZ8</accession>
<protein>
    <submittedName>
        <fullName evidence="10">Tyrosine recombinase XerD</fullName>
    </submittedName>
</protein>
<comment type="function">
    <text evidence="1">Site-specific tyrosine recombinase, which acts by catalyzing the cutting and rejoining of the recombining DNA molecules.</text>
</comment>
<dbReference type="InterPro" id="IPR004107">
    <property type="entry name" value="Integrase_SAM-like_N"/>
</dbReference>
<feature type="domain" description="Core-binding (CB)" evidence="9">
    <location>
        <begin position="5"/>
        <end position="83"/>
    </location>
</feature>
<keyword evidence="5" id="KW-0233">DNA recombination</keyword>
<dbReference type="EMBL" id="MCGH01000002">
    <property type="protein sequence ID" value="ODM06942.1"/>
    <property type="molecule type" value="Genomic_DNA"/>
</dbReference>
<gene>
    <name evidence="10" type="primary">xerD_5</name>
    <name evidence="10" type="ORF">BEI61_02832</name>
</gene>
<evidence type="ECO:0000313" key="10">
    <source>
        <dbReference type="EMBL" id="ODM06942.1"/>
    </source>
</evidence>
<feature type="coiled-coil region" evidence="7">
    <location>
        <begin position="97"/>
        <end position="124"/>
    </location>
</feature>